<feature type="transmembrane region" description="Helical" evidence="1">
    <location>
        <begin position="102"/>
        <end position="121"/>
    </location>
</feature>
<feature type="transmembrane region" description="Helical" evidence="1">
    <location>
        <begin position="78"/>
        <end position="95"/>
    </location>
</feature>
<comment type="caution">
    <text evidence="2">The sequence shown here is derived from an EMBL/GenBank/DDBJ whole genome shotgun (WGS) entry which is preliminary data.</text>
</comment>
<gene>
    <name evidence="2" type="ORF">GJR96_17310</name>
</gene>
<feature type="transmembrane region" description="Helical" evidence="1">
    <location>
        <begin position="287"/>
        <end position="315"/>
    </location>
</feature>
<proteinExistence type="predicted"/>
<keyword evidence="1" id="KW-0472">Membrane</keyword>
<name>A0A6A8GKP5_9EURY</name>
<feature type="transmembrane region" description="Helical" evidence="1">
    <location>
        <begin position="251"/>
        <end position="275"/>
    </location>
</feature>
<feature type="transmembrane region" description="Helical" evidence="1">
    <location>
        <begin position="415"/>
        <end position="441"/>
    </location>
</feature>
<dbReference type="RefSeq" id="WP_151164771.1">
    <property type="nucleotide sequence ID" value="NZ_WKJO01000003.1"/>
</dbReference>
<dbReference type="Proteomes" id="UP000439022">
    <property type="component" value="Unassembled WGS sequence"/>
</dbReference>
<evidence type="ECO:0000313" key="2">
    <source>
        <dbReference type="EMBL" id="MRX23705.1"/>
    </source>
</evidence>
<feature type="transmembrane region" description="Helical" evidence="1">
    <location>
        <begin position="39"/>
        <end position="58"/>
    </location>
</feature>
<protein>
    <recommendedName>
        <fullName evidence="4">Glycosyltransferase RgtA/B/C/D-like domain-containing protein</fullName>
    </recommendedName>
</protein>
<evidence type="ECO:0000256" key="1">
    <source>
        <dbReference type="SAM" id="Phobius"/>
    </source>
</evidence>
<feature type="transmembrane region" description="Helical" evidence="1">
    <location>
        <begin position="127"/>
        <end position="146"/>
    </location>
</feature>
<evidence type="ECO:0000313" key="3">
    <source>
        <dbReference type="Proteomes" id="UP000439022"/>
    </source>
</evidence>
<dbReference type="EMBL" id="WKJO01000003">
    <property type="protein sequence ID" value="MRX23705.1"/>
    <property type="molecule type" value="Genomic_DNA"/>
</dbReference>
<feature type="transmembrane region" description="Helical" evidence="1">
    <location>
        <begin position="506"/>
        <end position="524"/>
    </location>
</feature>
<reference evidence="2 3" key="1">
    <citation type="submission" date="2019-11" db="EMBL/GenBank/DDBJ databases">
        <title>Whole genome sequence of Haloferax sp. MBLA0076.</title>
        <authorList>
            <person name="Seo M.-J."/>
            <person name="Cho E.-S."/>
        </authorList>
    </citation>
    <scope>NUCLEOTIDE SEQUENCE [LARGE SCALE GENOMIC DNA]</scope>
    <source>
        <strain evidence="2 3">MBLA0076</strain>
    </source>
</reference>
<evidence type="ECO:0008006" key="4">
    <source>
        <dbReference type="Google" id="ProtNLM"/>
    </source>
</evidence>
<feature type="transmembrane region" description="Helical" evidence="1">
    <location>
        <begin position="448"/>
        <end position="468"/>
    </location>
</feature>
<feature type="transmembrane region" description="Helical" evidence="1">
    <location>
        <begin position="480"/>
        <end position="499"/>
    </location>
</feature>
<keyword evidence="1" id="KW-1133">Transmembrane helix</keyword>
<keyword evidence="1" id="KW-0812">Transmembrane</keyword>
<feature type="transmembrane region" description="Helical" evidence="1">
    <location>
        <begin position="16"/>
        <end position="32"/>
    </location>
</feature>
<keyword evidence="3" id="KW-1185">Reference proteome</keyword>
<accession>A0A6A8GKP5</accession>
<dbReference type="AlphaFoldDB" id="A0A6A8GKP5"/>
<sequence length="654" mass="71120">MRVLNASVFKKNSVDVNAAIVGLVLAIILLPLRTLSSEPFITAIPVSLGLACLSYLVVRWQYDSATELPSISASLSKASTVAFVFGLGTLVLIAQQAHARTVPFLLLASALAAVILVQLFFVTDEAFSPGIVLAQILALSVVVRFASLYTTPGFVGVDSWTHITLYTQPIFESQSLDPLAEVKYYSAPLYHILVATTAQWLGVSLRDALFLSVGVVMTLFTVTIFGASRFFVGERWAVVAVALYAVADHVVRWGINIIPTSLGLVFFVAIVYYTIRMLSVPARLRDYGMMLFFSVAIIFTHQVSAFIALVLLGVATTVQLLFKFGHGQTIFGEQNRPVSEEAVDSWSLTAVTTLYAGILVVNWSVTPFADSTFIEFMPRLLEFTVSQSAGFLNLIDSSSPPSVATPSATGSMAQYVAYFDGMGYFILFFLTIVGSLVVLHLRSRREAGLVLVAVTAIMMVFTFLLPLFGIRTFIPSRWYAFMYAPMAIVGTLGLSYLAHRVTGRRIVVGLVIFALVFPGTMLMAQGATEDNPVFPDHNIRYAYTESELAAVYTAGEIDPAAGGLVYTDHPYKTVFPRSGSYEAETIRFAEDGSLATTGVIVYRPLQSDGATLFETGPDSSGTYDVPQSLLCPEDGEKFYDNGDVHMCRTPTTDG</sequence>
<feature type="transmembrane region" description="Helical" evidence="1">
    <location>
        <begin position="208"/>
        <end position="231"/>
    </location>
</feature>
<feature type="transmembrane region" description="Helical" evidence="1">
    <location>
        <begin position="346"/>
        <end position="365"/>
    </location>
</feature>
<organism evidence="2 3">
    <name type="scientific">Haloferax litoreum</name>
    <dbReference type="NCBI Taxonomy" id="2666140"/>
    <lineage>
        <taxon>Archaea</taxon>
        <taxon>Methanobacteriati</taxon>
        <taxon>Methanobacteriota</taxon>
        <taxon>Stenosarchaea group</taxon>
        <taxon>Halobacteria</taxon>
        <taxon>Halobacteriales</taxon>
        <taxon>Haloferacaceae</taxon>
        <taxon>Haloferax</taxon>
    </lineage>
</organism>